<dbReference type="EMBL" id="JACHNY010000001">
    <property type="protein sequence ID" value="MBB4615963.1"/>
    <property type="molecule type" value="Genomic_DNA"/>
</dbReference>
<keyword evidence="2" id="KW-0456">Lyase</keyword>
<dbReference type="SUPFAM" id="SSF54593">
    <property type="entry name" value="Glyoxalase/Bleomycin resistance protein/Dihydroxybiphenyl dioxygenase"/>
    <property type="match status" value="1"/>
</dbReference>
<dbReference type="PROSITE" id="PS51819">
    <property type="entry name" value="VOC"/>
    <property type="match status" value="1"/>
</dbReference>
<comment type="caution">
    <text evidence="2">The sequence shown here is derived from an EMBL/GenBank/DDBJ whole genome shotgun (WGS) entry which is preliminary data.</text>
</comment>
<gene>
    <name evidence="2" type="ORF">GGQ96_000069</name>
</gene>
<dbReference type="InterPro" id="IPR050383">
    <property type="entry name" value="GlyoxalaseI/FosfomycinResist"/>
</dbReference>
<proteinExistence type="predicted"/>
<evidence type="ECO:0000313" key="3">
    <source>
        <dbReference type="Proteomes" id="UP000574769"/>
    </source>
</evidence>
<protein>
    <submittedName>
        <fullName evidence="2">Catechol 2,3-dioxygenase-like lactoylglutathione lyase family enzyme</fullName>
    </submittedName>
</protein>
<dbReference type="InterPro" id="IPR004360">
    <property type="entry name" value="Glyas_Fos-R_dOase_dom"/>
</dbReference>
<evidence type="ECO:0000259" key="1">
    <source>
        <dbReference type="PROSITE" id="PS51819"/>
    </source>
</evidence>
<evidence type="ECO:0000313" key="2">
    <source>
        <dbReference type="EMBL" id="MBB4615963.1"/>
    </source>
</evidence>
<dbReference type="GO" id="GO:0016829">
    <property type="term" value="F:lyase activity"/>
    <property type="evidence" value="ECO:0007669"/>
    <property type="project" value="UniProtKB-KW"/>
</dbReference>
<keyword evidence="2" id="KW-0223">Dioxygenase</keyword>
<dbReference type="GO" id="GO:0051213">
    <property type="term" value="F:dioxygenase activity"/>
    <property type="evidence" value="ECO:0007669"/>
    <property type="project" value="UniProtKB-KW"/>
</dbReference>
<dbReference type="PANTHER" id="PTHR21366">
    <property type="entry name" value="GLYOXALASE FAMILY PROTEIN"/>
    <property type="match status" value="1"/>
</dbReference>
<dbReference type="Proteomes" id="UP000574769">
    <property type="component" value="Unassembled WGS sequence"/>
</dbReference>
<dbReference type="InterPro" id="IPR029068">
    <property type="entry name" value="Glyas_Bleomycin-R_OHBP_Dase"/>
</dbReference>
<sequence>MAMPQLQGILESALYVDDKPRSVAFFRDVMGLTIVRDEERLTAFDAGGRSILLIFARKASLDGEDTPGGHIPGHDGAGPLHMAFKVAAGDYDAWRDHLRRAGVAELSEVTWPTGGKSYYFSDPDGHVLEIATPGLWPSY</sequence>
<keyword evidence="3" id="KW-1185">Reference proteome</keyword>
<dbReference type="Pfam" id="PF00903">
    <property type="entry name" value="Glyoxalase"/>
    <property type="match status" value="1"/>
</dbReference>
<dbReference type="PANTHER" id="PTHR21366:SF22">
    <property type="entry name" value="VOC DOMAIN-CONTAINING PROTEIN"/>
    <property type="match status" value="1"/>
</dbReference>
<dbReference type="InterPro" id="IPR037523">
    <property type="entry name" value="VOC_core"/>
</dbReference>
<accession>A0A7W7EVY2</accession>
<feature type="domain" description="VOC" evidence="1">
    <location>
        <begin position="8"/>
        <end position="133"/>
    </location>
</feature>
<name>A0A7W7EVY2_9SPHN</name>
<keyword evidence="2" id="KW-0560">Oxidoreductase</keyword>
<organism evidence="2 3">
    <name type="scientific">Sphingomonas abaci</name>
    <dbReference type="NCBI Taxonomy" id="237611"/>
    <lineage>
        <taxon>Bacteria</taxon>
        <taxon>Pseudomonadati</taxon>
        <taxon>Pseudomonadota</taxon>
        <taxon>Alphaproteobacteria</taxon>
        <taxon>Sphingomonadales</taxon>
        <taxon>Sphingomonadaceae</taxon>
        <taxon>Sphingomonas</taxon>
    </lineage>
</organism>
<dbReference type="AlphaFoldDB" id="A0A7W7EVY2"/>
<reference evidence="2 3" key="1">
    <citation type="submission" date="2020-08" db="EMBL/GenBank/DDBJ databases">
        <title>Genomic Encyclopedia of Type Strains, Phase IV (KMG-IV): sequencing the most valuable type-strain genomes for metagenomic binning, comparative biology and taxonomic classification.</title>
        <authorList>
            <person name="Goeker M."/>
        </authorList>
    </citation>
    <scope>NUCLEOTIDE SEQUENCE [LARGE SCALE GENOMIC DNA]</scope>
    <source>
        <strain evidence="2 3">DSM 15867</strain>
    </source>
</reference>
<dbReference type="Gene3D" id="3.10.180.10">
    <property type="entry name" value="2,3-Dihydroxybiphenyl 1,2-Dioxygenase, domain 1"/>
    <property type="match status" value="1"/>
</dbReference>